<dbReference type="Pfam" id="PF14291">
    <property type="entry name" value="DUF4371"/>
    <property type="match status" value="1"/>
</dbReference>
<organism evidence="2 3">
    <name type="scientific">Macrosiphum euphorbiae</name>
    <name type="common">potato aphid</name>
    <dbReference type="NCBI Taxonomy" id="13131"/>
    <lineage>
        <taxon>Eukaryota</taxon>
        <taxon>Metazoa</taxon>
        <taxon>Ecdysozoa</taxon>
        <taxon>Arthropoda</taxon>
        <taxon>Hexapoda</taxon>
        <taxon>Insecta</taxon>
        <taxon>Pterygota</taxon>
        <taxon>Neoptera</taxon>
        <taxon>Paraneoptera</taxon>
        <taxon>Hemiptera</taxon>
        <taxon>Sternorrhyncha</taxon>
        <taxon>Aphidomorpha</taxon>
        <taxon>Aphidoidea</taxon>
        <taxon>Aphididae</taxon>
        <taxon>Macrosiphini</taxon>
        <taxon>Macrosiphum</taxon>
    </lineage>
</organism>
<evidence type="ECO:0000313" key="2">
    <source>
        <dbReference type="EMBL" id="CAI6373604.1"/>
    </source>
</evidence>
<feature type="domain" description="DUF4371" evidence="1">
    <location>
        <begin position="5"/>
        <end position="98"/>
    </location>
</feature>
<keyword evidence="3" id="KW-1185">Reference proteome</keyword>
<dbReference type="Proteomes" id="UP001160148">
    <property type="component" value="Unassembled WGS sequence"/>
</dbReference>
<evidence type="ECO:0000313" key="3">
    <source>
        <dbReference type="Proteomes" id="UP001160148"/>
    </source>
</evidence>
<dbReference type="PANTHER" id="PTHR45749">
    <property type="match status" value="1"/>
</dbReference>
<evidence type="ECO:0000259" key="1">
    <source>
        <dbReference type="Pfam" id="PF14291"/>
    </source>
</evidence>
<proteinExistence type="predicted"/>
<protein>
    <recommendedName>
        <fullName evidence="1">DUF4371 domain-containing protein</fullName>
    </recommendedName>
</protein>
<reference evidence="2 3" key="1">
    <citation type="submission" date="2023-01" db="EMBL/GenBank/DDBJ databases">
        <authorList>
            <person name="Whitehead M."/>
        </authorList>
    </citation>
    <scope>NUCLEOTIDE SEQUENCE [LARGE SCALE GENOMIC DNA]</scope>
</reference>
<name>A0AAV0XY61_9HEMI</name>
<sequence length="204" mass="23114">MLMKKSIVMEVQAAGMFSIQIDTTQDISVQDQCSIIIRYVNMIGVNEKLFAVVTMQDSKGKSFHTMLEDILTKNGLDIKNCIGNATDGAANMQGKYNGFSAWLSKSSPNQVHVWCYSHILNLVLIDATSITLPTASLFVLLNDIAVYFKELYKRMNVWKSIIGENDKRRLATIGNTRWWSKEKALDRIFGGCFVHCSNYSIKYY</sequence>
<dbReference type="SUPFAM" id="SSF53098">
    <property type="entry name" value="Ribonuclease H-like"/>
    <property type="match status" value="1"/>
</dbReference>
<accession>A0AAV0XY61</accession>
<comment type="caution">
    <text evidence="2">The sequence shown here is derived from an EMBL/GenBank/DDBJ whole genome shotgun (WGS) entry which is preliminary data.</text>
</comment>
<dbReference type="InterPro" id="IPR025398">
    <property type="entry name" value="DUF4371"/>
</dbReference>
<dbReference type="EMBL" id="CARXXK010001104">
    <property type="protein sequence ID" value="CAI6373604.1"/>
    <property type="molecule type" value="Genomic_DNA"/>
</dbReference>
<dbReference type="AlphaFoldDB" id="A0AAV0XY61"/>
<dbReference type="InterPro" id="IPR012337">
    <property type="entry name" value="RNaseH-like_sf"/>
</dbReference>
<gene>
    <name evidence="2" type="ORF">MEUPH1_LOCUS27328</name>
</gene>
<dbReference type="PANTHER" id="PTHR45749:SF21">
    <property type="entry name" value="DUF4371 DOMAIN-CONTAINING PROTEIN"/>
    <property type="match status" value="1"/>
</dbReference>